<comment type="caution">
    <text evidence="7">The sequence shown here is derived from an EMBL/GenBank/DDBJ whole genome shotgun (WGS) entry which is preliminary data.</text>
</comment>
<feature type="transmembrane region" description="Helical" evidence="6">
    <location>
        <begin position="191"/>
        <end position="223"/>
    </location>
</feature>
<feature type="transmembrane region" description="Helical" evidence="6">
    <location>
        <begin position="298"/>
        <end position="322"/>
    </location>
</feature>
<dbReference type="GO" id="GO:0005384">
    <property type="term" value="F:manganese ion transmembrane transporter activity"/>
    <property type="evidence" value="ECO:0007669"/>
    <property type="project" value="TreeGrafter"/>
</dbReference>
<dbReference type="InterPro" id="IPR049555">
    <property type="entry name" value="GDT1-like_CS"/>
</dbReference>
<evidence type="ECO:0000256" key="6">
    <source>
        <dbReference type="SAM" id="Phobius"/>
    </source>
</evidence>
<evidence type="ECO:0000256" key="5">
    <source>
        <dbReference type="ARBA" id="ARBA00023136"/>
    </source>
</evidence>
<evidence type="ECO:0000256" key="2">
    <source>
        <dbReference type="ARBA" id="ARBA00009190"/>
    </source>
</evidence>
<dbReference type="Proteomes" id="UP000821853">
    <property type="component" value="Chromosome 4"/>
</dbReference>
<feature type="transmembrane region" description="Helical" evidence="6">
    <location>
        <begin position="37"/>
        <end position="62"/>
    </location>
</feature>
<evidence type="ECO:0000256" key="4">
    <source>
        <dbReference type="ARBA" id="ARBA00022989"/>
    </source>
</evidence>
<dbReference type="GO" id="GO:0005794">
    <property type="term" value="C:Golgi apparatus"/>
    <property type="evidence" value="ECO:0007669"/>
    <property type="project" value="TreeGrafter"/>
</dbReference>
<dbReference type="PANTHER" id="PTHR12608:SF1">
    <property type="entry name" value="TRANSMEMBRANE PROTEIN 165"/>
    <property type="match status" value="1"/>
</dbReference>
<keyword evidence="5 6" id="KW-0472">Membrane</keyword>
<reference evidence="7 8" key="1">
    <citation type="journal article" date="2020" name="Cell">
        <title>Large-Scale Comparative Analyses of Tick Genomes Elucidate Their Genetic Diversity and Vector Capacities.</title>
        <authorList>
            <consortium name="Tick Genome and Microbiome Consortium (TIGMIC)"/>
            <person name="Jia N."/>
            <person name="Wang J."/>
            <person name="Shi W."/>
            <person name="Du L."/>
            <person name="Sun Y."/>
            <person name="Zhan W."/>
            <person name="Jiang J.F."/>
            <person name="Wang Q."/>
            <person name="Zhang B."/>
            <person name="Ji P."/>
            <person name="Bell-Sakyi L."/>
            <person name="Cui X.M."/>
            <person name="Yuan T.T."/>
            <person name="Jiang B.G."/>
            <person name="Yang W.F."/>
            <person name="Lam T.T."/>
            <person name="Chang Q.C."/>
            <person name="Ding S.J."/>
            <person name="Wang X.J."/>
            <person name="Zhu J.G."/>
            <person name="Ruan X.D."/>
            <person name="Zhao L."/>
            <person name="Wei J.T."/>
            <person name="Ye R.Z."/>
            <person name="Que T.C."/>
            <person name="Du C.H."/>
            <person name="Zhou Y.H."/>
            <person name="Cheng J.X."/>
            <person name="Dai P.F."/>
            <person name="Guo W.B."/>
            <person name="Han X.H."/>
            <person name="Huang E.J."/>
            <person name="Li L.F."/>
            <person name="Wei W."/>
            <person name="Gao Y.C."/>
            <person name="Liu J.Z."/>
            <person name="Shao H.Z."/>
            <person name="Wang X."/>
            <person name="Wang C.C."/>
            <person name="Yang T.C."/>
            <person name="Huo Q.B."/>
            <person name="Li W."/>
            <person name="Chen H.Y."/>
            <person name="Chen S.E."/>
            <person name="Zhou L.G."/>
            <person name="Ni X.B."/>
            <person name="Tian J.H."/>
            <person name="Sheng Y."/>
            <person name="Liu T."/>
            <person name="Pan Y.S."/>
            <person name="Xia L.Y."/>
            <person name="Li J."/>
            <person name="Zhao F."/>
            <person name="Cao W.C."/>
        </authorList>
    </citation>
    <scope>NUCLEOTIDE SEQUENCE [LARGE SCALE GENOMIC DNA]</scope>
    <source>
        <strain evidence="7">HaeL-2018</strain>
    </source>
</reference>
<evidence type="ECO:0000313" key="7">
    <source>
        <dbReference type="EMBL" id="KAH9373333.1"/>
    </source>
</evidence>
<organism evidence="7 8">
    <name type="scientific">Haemaphysalis longicornis</name>
    <name type="common">Bush tick</name>
    <dbReference type="NCBI Taxonomy" id="44386"/>
    <lineage>
        <taxon>Eukaryota</taxon>
        <taxon>Metazoa</taxon>
        <taxon>Ecdysozoa</taxon>
        <taxon>Arthropoda</taxon>
        <taxon>Chelicerata</taxon>
        <taxon>Arachnida</taxon>
        <taxon>Acari</taxon>
        <taxon>Parasitiformes</taxon>
        <taxon>Ixodida</taxon>
        <taxon>Ixodoidea</taxon>
        <taxon>Ixodidae</taxon>
        <taxon>Haemaphysalinae</taxon>
        <taxon>Haemaphysalis</taxon>
    </lineage>
</organism>
<feature type="transmembrane region" description="Helical" evidence="6">
    <location>
        <begin position="517"/>
        <end position="539"/>
    </location>
</feature>
<keyword evidence="8" id="KW-1185">Reference proteome</keyword>
<dbReference type="OrthoDB" id="442680at2759"/>
<dbReference type="InterPro" id="IPR001727">
    <property type="entry name" value="GDT1-like"/>
</dbReference>
<dbReference type="PROSITE" id="PS01214">
    <property type="entry name" value="UPF0016"/>
    <property type="match status" value="1"/>
</dbReference>
<comment type="similarity">
    <text evidence="2">Belongs to the GDT1 family.</text>
</comment>
<dbReference type="VEuPathDB" id="VectorBase:HLOH_061976"/>
<dbReference type="GO" id="GO:0032472">
    <property type="term" value="P:Golgi calcium ion transport"/>
    <property type="evidence" value="ECO:0007669"/>
    <property type="project" value="TreeGrafter"/>
</dbReference>
<dbReference type="Pfam" id="PF01169">
    <property type="entry name" value="GDT1"/>
    <property type="match status" value="4"/>
</dbReference>
<accession>A0A9J6GCX0</accession>
<comment type="subcellular location">
    <subcellularLocation>
        <location evidence="1">Membrane</location>
        <topology evidence="1">Multi-pass membrane protein</topology>
    </subcellularLocation>
</comment>
<sequence length="615" mass="66805">MDSQIITVAIMIVFSEVGDKTFFITALMAMRHSKTSAILGALSANTLMSVCSAMIGSCASLVQKDYTHYLSVILLIIFGSRMIAEVHVCAFLGYAMEKSQAKTVIKEAENETADAKKSWAKLAGDSPLMQTFVLTFLGEWGDRSQISTIALAANEGVAKVAVGAILGHAVCIFVAAYGGCMVADRMSLRSAALVMISTVACHCHLMHQLIVVLTLLACAYAYVADELQGAVPNLDFRASHDVVKMAATAIPRAVQPHMETNTEFWHGFLGAISVIIVSELGDKTFFIAAILAMRHSRLVIFAGAITALAVMTVLSAALGFATTVIPRIYTHYLSIALFVFFGVRMIKEAYYMAPDEGMDEYEEVQKSITKKEMEDSDQPRDSVVNMEAGVSVVSFRRRLSSFLSKIFFQALTLTFVAEWGDRSQIATIILAAREDPVAVSLGAVLGHSLCTLLAVIGGRIVAQWISVRTEGSVNKAAHYIVTLWISADSLFLLNASIEVSISAAEETHFCVCVHGRRSLPLSVGIVFLVFAVSSLYLGTGRGIAEEPMRPHPACSLKAPKRNHFCKGKERRRKVQPYDGLGWPSVLCRSKALATSGDRAHTTTPTRVLQHIKESF</sequence>
<evidence type="ECO:0000256" key="1">
    <source>
        <dbReference type="ARBA" id="ARBA00004141"/>
    </source>
</evidence>
<dbReference type="GO" id="GO:0015085">
    <property type="term" value="F:calcium ion transmembrane transporter activity"/>
    <property type="evidence" value="ECO:0007669"/>
    <property type="project" value="TreeGrafter"/>
</dbReference>
<proteinExistence type="inferred from homology"/>
<keyword evidence="4 6" id="KW-1133">Transmembrane helix</keyword>
<evidence type="ECO:0000313" key="8">
    <source>
        <dbReference type="Proteomes" id="UP000821853"/>
    </source>
</evidence>
<dbReference type="GO" id="GO:0016020">
    <property type="term" value="C:membrane"/>
    <property type="evidence" value="ECO:0007669"/>
    <property type="project" value="UniProtKB-SubCell"/>
</dbReference>
<dbReference type="GO" id="GO:0032468">
    <property type="term" value="P:Golgi calcium ion homeostasis"/>
    <property type="evidence" value="ECO:0007669"/>
    <property type="project" value="TreeGrafter"/>
</dbReference>
<feature type="transmembrane region" description="Helical" evidence="6">
    <location>
        <begin position="6"/>
        <end position="30"/>
    </location>
</feature>
<gene>
    <name evidence="7" type="ORF">HPB48_018386</name>
</gene>
<name>A0A9J6GCX0_HAELO</name>
<evidence type="ECO:0000256" key="3">
    <source>
        <dbReference type="ARBA" id="ARBA00022692"/>
    </source>
</evidence>
<keyword evidence="3 6" id="KW-0812">Transmembrane</keyword>
<protein>
    <recommendedName>
        <fullName evidence="9">GDT1 family protein</fullName>
    </recommendedName>
</protein>
<dbReference type="PANTHER" id="PTHR12608">
    <property type="entry name" value="TRANSMEMBRANE PROTEIN HTP-1 RELATED"/>
    <property type="match status" value="1"/>
</dbReference>
<dbReference type="AlphaFoldDB" id="A0A9J6GCX0"/>
<dbReference type="EMBL" id="JABSTR010000006">
    <property type="protein sequence ID" value="KAH9373333.1"/>
    <property type="molecule type" value="Genomic_DNA"/>
</dbReference>
<evidence type="ECO:0008006" key="9">
    <source>
        <dbReference type="Google" id="ProtNLM"/>
    </source>
</evidence>
<feature type="transmembrane region" description="Helical" evidence="6">
    <location>
        <begin position="68"/>
        <end position="96"/>
    </location>
</feature>
<feature type="transmembrane region" description="Helical" evidence="6">
    <location>
        <begin position="264"/>
        <end position="291"/>
    </location>
</feature>
<feature type="transmembrane region" description="Helical" evidence="6">
    <location>
        <begin position="328"/>
        <end position="346"/>
    </location>
</feature>